<evidence type="ECO:0000256" key="5">
    <source>
        <dbReference type="ARBA" id="ARBA00022737"/>
    </source>
</evidence>
<evidence type="ECO:0000313" key="11">
    <source>
        <dbReference type="Proteomes" id="UP000739284"/>
    </source>
</evidence>
<comment type="caution">
    <text evidence="10">The sequence shown here is derived from an EMBL/GenBank/DDBJ whole genome shotgun (WGS) entry which is preliminary data.</text>
</comment>
<dbReference type="PIRSF" id="PIRSF000018">
    <property type="entry name" value="Mb_ADH_cyt_c"/>
    <property type="match status" value="1"/>
</dbReference>
<feature type="domain" description="Cytochrome c" evidence="9">
    <location>
        <begin position="20"/>
        <end position="123"/>
    </location>
</feature>
<feature type="domain" description="Cytochrome c" evidence="9">
    <location>
        <begin position="166"/>
        <end position="279"/>
    </location>
</feature>
<keyword evidence="8" id="KW-0349">Heme</keyword>
<dbReference type="RefSeq" id="WP_217150047.1">
    <property type="nucleotide sequence ID" value="NZ_JAFMOY010000128.1"/>
</dbReference>
<evidence type="ECO:0000313" key="10">
    <source>
        <dbReference type="EMBL" id="MBU9846444.1"/>
    </source>
</evidence>
<dbReference type="EMBL" id="JAFMOY010000128">
    <property type="protein sequence ID" value="MBU9846444.1"/>
    <property type="molecule type" value="Genomic_DNA"/>
</dbReference>
<evidence type="ECO:0000256" key="6">
    <source>
        <dbReference type="ARBA" id="ARBA00023004"/>
    </source>
</evidence>
<keyword evidence="11" id="KW-1185">Reference proteome</keyword>
<keyword evidence="5" id="KW-0677">Repeat</keyword>
<reference evidence="10 11" key="1">
    <citation type="submission" date="2021-03" db="EMBL/GenBank/DDBJ databases">
        <title>Five novel Rahnella species.</title>
        <authorList>
            <person name="Brady C."/>
            <person name="Asselin J."/>
            <person name="Beer S."/>
            <person name="Bruberg M.B."/>
            <person name="Crampton B."/>
            <person name="Venter S."/>
            <person name="Arnold D."/>
            <person name="Denman S."/>
        </authorList>
    </citation>
    <scope>NUCLEOTIDE SEQUENCE [LARGE SCALE GENOMIC DNA]</scope>
    <source>
        <strain evidence="10 11">FRB 231</strain>
    </source>
</reference>
<dbReference type="PANTHER" id="PTHR35008:SF8">
    <property type="entry name" value="ALCOHOL DEHYDROGENASE CYTOCHROME C SUBUNIT"/>
    <property type="match status" value="1"/>
</dbReference>
<keyword evidence="6 8" id="KW-0408">Iron</keyword>
<organism evidence="10 11">
    <name type="scientific">Rahnella ecdela</name>
    <dbReference type="NCBI Taxonomy" id="2816250"/>
    <lineage>
        <taxon>Bacteria</taxon>
        <taxon>Pseudomonadati</taxon>
        <taxon>Pseudomonadota</taxon>
        <taxon>Gammaproteobacteria</taxon>
        <taxon>Enterobacterales</taxon>
        <taxon>Yersiniaceae</taxon>
        <taxon>Rahnella</taxon>
    </lineage>
</organism>
<dbReference type="Pfam" id="PF00034">
    <property type="entry name" value="Cytochrom_C"/>
    <property type="match status" value="3"/>
</dbReference>
<dbReference type="InterPro" id="IPR009056">
    <property type="entry name" value="Cyt_c-like_dom"/>
</dbReference>
<dbReference type="PANTHER" id="PTHR35008">
    <property type="entry name" value="BLL4482 PROTEIN-RELATED"/>
    <property type="match status" value="1"/>
</dbReference>
<dbReference type="Proteomes" id="UP000739284">
    <property type="component" value="Unassembled WGS sequence"/>
</dbReference>
<dbReference type="InterPro" id="IPR051459">
    <property type="entry name" value="Cytochrome_c-type_DH"/>
</dbReference>
<keyword evidence="4" id="KW-0732">Signal</keyword>
<evidence type="ECO:0000256" key="3">
    <source>
        <dbReference type="ARBA" id="ARBA00022723"/>
    </source>
</evidence>
<accession>A0ABS6LHR1</accession>
<sequence>MTGMTLTAQVMAAENNDISAQIKQGEYLSRAGDCVACHTGPGGKSFAGGLKMSTPVGAIYSSNITPDKNTGIGNYSEEDFSKALREGIAKDGHHLYPAMPYPSFSKMSDADVHDLYLYFIHQVPAVDQKNRDSDIPFPLSMRWPLAVWNSVFLEKKPYHSDPQQTADWNRGAYLVQGLGHCGSCHTPRGIGYEEKALDQNDSDYLSGGTLEGWHAPDLRGEATTGLGQWNEEEISLFLGSGRTERTAAFGSMVEVIQDSTQYLNDKDRHAIAVYLKSLPTKGKAGVQVNNNSTTEALKKGDVSKVGAQVYLDNCSGCHLSSGQGEKNAFPQLAQNPAVVSDDPSSVINIVLNGSHAPKTQAAPTGLAMPDFAWRLDDQQVADVVNFIRNGWGNQASAVSVSQVKELRKLTKPDEPKISK</sequence>
<dbReference type="InterPro" id="IPR014353">
    <property type="entry name" value="Membr-bd_ADH_cyt_c"/>
</dbReference>
<gene>
    <name evidence="10" type="ORF">J1784_15650</name>
</gene>
<evidence type="ECO:0000259" key="9">
    <source>
        <dbReference type="PROSITE" id="PS51007"/>
    </source>
</evidence>
<keyword evidence="2" id="KW-1003">Cell membrane</keyword>
<keyword evidence="7" id="KW-0472">Membrane</keyword>
<evidence type="ECO:0000256" key="2">
    <source>
        <dbReference type="ARBA" id="ARBA00022475"/>
    </source>
</evidence>
<evidence type="ECO:0000256" key="4">
    <source>
        <dbReference type="ARBA" id="ARBA00022729"/>
    </source>
</evidence>
<feature type="domain" description="Cytochrome c" evidence="9">
    <location>
        <begin position="301"/>
        <end position="391"/>
    </location>
</feature>
<keyword evidence="3 8" id="KW-0479">Metal-binding</keyword>
<evidence type="ECO:0000256" key="1">
    <source>
        <dbReference type="ARBA" id="ARBA00004236"/>
    </source>
</evidence>
<evidence type="ECO:0000256" key="7">
    <source>
        <dbReference type="ARBA" id="ARBA00023136"/>
    </source>
</evidence>
<protein>
    <submittedName>
        <fullName evidence="10">Cytochrome c</fullName>
    </submittedName>
</protein>
<comment type="subcellular location">
    <subcellularLocation>
        <location evidence="1">Cell membrane</location>
    </subcellularLocation>
</comment>
<dbReference type="PROSITE" id="PS51007">
    <property type="entry name" value="CYTC"/>
    <property type="match status" value="3"/>
</dbReference>
<proteinExistence type="predicted"/>
<evidence type="ECO:0000256" key="8">
    <source>
        <dbReference type="PROSITE-ProRule" id="PRU00433"/>
    </source>
</evidence>
<name>A0ABS6LHR1_9GAMM</name>